<evidence type="ECO:0000256" key="6">
    <source>
        <dbReference type="HAMAP-Rule" id="MF_01224"/>
    </source>
</evidence>
<evidence type="ECO:0000313" key="10">
    <source>
        <dbReference type="Proteomes" id="UP000216825"/>
    </source>
</evidence>
<evidence type="ECO:0000259" key="8">
    <source>
        <dbReference type="Pfam" id="PF01967"/>
    </source>
</evidence>
<feature type="compositionally biased region" description="Basic and acidic residues" evidence="7">
    <location>
        <begin position="1"/>
        <end position="16"/>
    </location>
</feature>
<evidence type="ECO:0000313" key="9">
    <source>
        <dbReference type="EMBL" id="QMS55416.1"/>
    </source>
</evidence>
<dbReference type="NCBIfam" id="TIGR00581">
    <property type="entry name" value="moaC"/>
    <property type="match status" value="1"/>
</dbReference>
<evidence type="ECO:0000256" key="5">
    <source>
        <dbReference type="ARBA" id="ARBA00023239"/>
    </source>
</evidence>
<dbReference type="PANTHER" id="PTHR22960">
    <property type="entry name" value="MOLYBDOPTERIN COFACTOR SYNTHESIS PROTEIN A"/>
    <property type="match status" value="1"/>
</dbReference>
<dbReference type="PANTHER" id="PTHR22960:SF29">
    <property type="entry name" value="CYCLIC PYRANOPTERIN MONOPHOSPHATE SYNTHASE"/>
    <property type="match status" value="1"/>
</dbReference>
<dbReference type="NCBIfam" id="NF006870">
    <property type="entry name" value="PRK09364.1"/>
    <property type="match status" value="1"/>
</dbReference>
<dbReference type="InterPro" id="IPR050105">
    <property type="entry name" value="MoCo_biosynth_MoaA/MoaC"/>
</dbReference>
<dbReference type="KEGG" id="kvr:CIB50_0000096"/>
<evidence type="ECO:0000256" key="7">
    <source>
        <dbReference type="SAM" id="MobiDB-lite"/>
    </source>
</evidence>
<sequence length="187" mass="19789">MSENDPQHDPRHDPQHGTDQAPTEAEQESGGQQRLTHVREDGTAHMVDVTDKGVTSREATAQAVLVTRPDVVDLLSTGELPKGDALAVARVAGIMAAKRTPDLVPLCHPLPLSRVSVDLTPGGDRVIIEATVRTRGVTGVEMEALTAASVAALTLYDMIKAVDKAATITDTRVLAKSGGKSGDWSRQ</sequence>
<keyword evidence="4 6" id="KW-0501">Molybdenum cofactor biosynthesis</keyword>
<dbReference type="AlphaFoldDB" id="A0A7D7PXJ8"/>
<dbReference type="InterPro" id="IPR047594">
    <property type="entry name" value="MoaC_bact/euk"/>
</dbReference>
<comment type="function">
    <text evidence="6">Catalyzes the conversion of (8S)-3',8-cyclo-7,8-dihydroguanosine 5'-triphosphate to cyclic pyranopterin monophosphate (cPMP).</text>
</comment>
<accession>A0A7D7PXJ8</accession>
<feature type="active site" evidence="6">
    <location>
        <position position="157"/>
    </location>
</feature>
<keyword evidence="10" id="KW-1185">Reference proteome</keyword>
<evidence type="ECO:0000256" key="2">
    <source>
        <dbReference type="ARBA" id="ARBA00005046"/>
    </source>
</evidence>
<dbReference type="SUPFAM" id="SSF55040">
    <property type="entry name" value="Molybdenum cofactor biosynthesis protein C, MoaC"/>
    <property type="match status" value="1"/>
</dbReference>
<evidence type="ECO:0000256" key="4">
    <source>
        <dbReference type="ARBA" id="ARBA00023150"/>
    </source>
</evidence>
<dbReference type="UniPathway" id="UPA00344"/>
<dbReference type="GO" id="GO:0061799">
    <property type="term" value="F:cyclic pyranopterin monophosphate synthase activity"/>
    <property type="evidence" value="ECO:0007669"/>
    <property type="project" value="UniProtKB-UniRule"/>
</dbReference>
<feature type="region of interest" description="Disordered" evidence="7">
    <location>
        <begin position="1"/>
        <end position="43"/>
    </location>
</feature>
<gene>
    <name evidence="9" type="primary">moaC2</name>
    <name evidence="6" type="synonym">moaC</name>
    <name evidence="9" type="ORF">CIB50_0000096</name>
</gene>
<comment type="similarity">
    <text evidence="6">Belongs to the MoaC family.</text>
</comment>
<dbReference type="HAMAP" id="MF_01224_B">
    <property type="entry name" value="MoaC_B"/>
    <property type="match status" value="1"/>
</dbReference>
<dbReference type="InterPro" id="IPR023045">
    <property type="entry name" value="MoaC"/>
</dbReference>
<comment type="catalytic activity">
    <reaction evidence="1 6">
        <text>(8S)-3',8-cyclo-7,8-dihydroguanosine 5'-triphosphate = cyclic pyranopterin phosphate + diphosphate</text>
        <dbReference type="Rhea" id="RHEA:49580"/>
        <dbReference type="ChEBI" id="CHEBI:33019"/>
        <dbReference type="ChEBI" id="CHEBI:59648"/>
        <dbReference type="ChEBI" id="CHEBI:131766"/>
        <dbReference type="EC" id="4.6.1.17"/>
    </reaction>
</comment>
<feature type="binding site" evidence="6">
    <location>
        <begin position="106"/>
        <end position="108"/>
    </location>
    <ligand>
        <name>substrate</name>
    </ligand>
</feature>
<reference evidence="10" key="1">
    <citation type="submission" date="2017-08" db="EMBL/GenBank/DDBJ databases">
        <title>Draft Genome Sequence of Kocuria varians 80.</title>
        <authorList>
            <person name="Minaev M."/>
            <person name="Kurbakov K.A."/>
            <person name="Solodovnikova G.I."/>
            <person name="Kuznetsova O.A."/>
            <person name="Lisitsyn A.B."/>
        </authorList>
    </citation>
    <scope>NUCLEOTIDE SEQUENCE [LARGE SCALE GENOMIC DNA]</scope>
    <source>
        <strain evidence="10">80</strain>
    </source>
</reference>
<protein>
    <recommendedName>
        <fullName evidence="3 6">Cyclic pyranopterin monophosphate synthase</fullName>
        <ecNumber evidence="3 6">4.6.1.17</ecNumber>
    </recommendedName>
    <alternativeName>
        <fullName evidence="6">Molybdenum cofactor biosynthesis protein C</fullName>
    </alternativeName>
</protein>
<feature type="domain" description="Molybdopterin cofactor biosynthesis C (MoaC)" evidence="8">
    <location>
        <begin position="46"/>
        <end position="179"/>
    </location>
</feature>
<dbReference type="Gene3D" id="3.30.70.640">
    <property type="entry name" value="Molybdopterin cofactor biosynthesis C (MoaC) domain"/>
    <property type="match status" value="1"/>
</dbReference>
<dbReference type="GO" id="GO:0006777">
    <property type="term" value="P:Mo-molybdopterin cofactor biosynthetic process"/>
    <property type="evidence" value="ECO:0007669"/>
    <property type="project" value="UniProtKB-UniRule"/>
</dbReference>
<organism evidence="9 10">
    <name type="scientific">Kocuria varians</name>
    <name type="common">Micrococcus varians</name>
    <dbReference type="NCBI Taxonomy" id="1272"/>
    <lineage>
        <taxon>Bacteria</taxon>
        <taxon>Bacillati</taxon>
        <taxon>Actinomycetota</taxon>
        <taxon>Actinomycetes</taxon>
        <taxon>Micrococcales</taxon>
        <taxon>Micrococcaceae</taxon>
        <taxon>Kocuria</taxon>
    </lineage>
</organism>
<evidence type="ECO:0000256" key="3">
    <source>
        <dbReference type="ARBA" id="ARBA00012575"/>
    </source>
</evidence>
<dbReference type="EC" id="4.6.1.17" evidence="3 6"/>
<keyword evidence="5 6" id="KW-0456">Lyase</keyword>
<comment type="pathway">
    <text evidence="2 6">Cofactor biosynthesis; molybdopterin biosynthesis.</text>
</comment>
<evidence type="ECO:0000256" key="1">
    <source>
        <dbReference type="ARBA" id="ARBA00001637"/>
    </source>
</evidence>
<dbReference type="EMBL" id="CP059343">
    <property type="protein sequence ID" value="QMS55416.1"/>
    <property type="molecule type" value="Genomic_DNA"/>
</dbReference>
<dbReference type="Proteomes" id="UP000216825">
    <property type="component" value="Chromosome"/>
</dbReference>
<comment type="subunit">
    <text evidence="6">Homohexamer; trimer of dimers.</text>
</comment>
<reference evidence="9 10" key="2">
    <citation type="submission" date="2020-07" db="EMBL/GenBank/DDBJ databases">
        <title>Genome of starter culture bacteria Kocuria salsicia reveals its technological properties and safety for usage in meat industry.</title>
        <authorList>
            <person name="Michael M."/>
            <person name="Konstantin K."/>
            <person name="Evgenii K."/>
            <person name="Galina S."/>
            <person name="Oksana K."/>
            <person name="Andrei L."/>
        </authorList>
    </citation>
    <scope>NUCLEOTIDE SEQUENCE [LARGE SCALE GENOMIC DNA]</scope>
    <source>
        <strain evidence="9 10">80</strain>
    </source>
</reference>
<dbReference type="InterPro" id="IPR002820">
    <property type="entry name" value="Mopterin_CF_biosynth-C_dom"/>
</dbReference>
<proteinExistence type="inferred from homology"/>
<dbReference type="CDD" id="cd01420">
    <property type="entry name" value="MoaC_PE"/>
    <property type="match status" value="1"/>
</dbReference>
<dbReference type="InterPro" id="IPR036522">
    <property type="entry name" value="MoaC_sf"/>
</dbReference>
<dbReference type="Pfam" id="PF01967">
    <property type="entry name" value="MoaC"/>
    <property type="match status" value="1"/>
</dbReference>
<name>A0A7D7PXJ8_KOCVA</name>
<feature type="binding site" evidence="6">
    <location>
        <begin position="142"/>
        <end position="143"/>
    </location>
    <ligand>
        <name>substrate</name>
    </ligand>
</feature>